<organism evidence="5 6">
    <name type="scientific">Methylorubrum extorquens</name>
    <name type="common">Methylobacterium dichloromethanicum</name>
    <name type="synonym">Methylobacterium extorquens</name>
    <dbReference type="NCBI Taxonomy" id="408"/>
    <lineage>
        <taxon>Bacteria</taxon>
        <taxon>Pseudomonadati</taxon>
        <taxon>Pseudomonadota</taxon>
        <taxon>Alphaproteobacteria</taxon>
        <taxon>Hyphomicrobiales</taxon>
        <taxon>Methylobacteriaceae</taxon>
        <taxon>Methylorubrum</taxon>
    </lineage>
</organism>
<feature type="domain" description="HTH araC/xylS-type" evidence="4">
    <location>
        <begin position="32"/>
        <end position="66"/>
    </location>
</feature>
<evidence type="ECO:0000313" key="5">
    <source>
        <dbReference type="EMBL" id="SOR32089.1"/>
    </source>
</evidence>
<evidence type="ECO:0000256" key="3">
    <source>
        <dbReference type="SAM" id="MobiDB-lite"/>
    </source>
</evidence>
<evidence type="ECO:0000259" key="4">
    <source>
        <dbReference type="PROSITE" id="PS01124"/>
    </source>
</evidence>
<dbReference type="Proteomes" id="UP000233769">
    <property type="component" value="Chromosome tk0001"/>
</dbReference>
<keyword evidence="1" id="KW-0805">Transcription regulation</keyword>
<dbReference type="EMBL" id="LT962688">
    <property type="protein sequence ID" value="SOR32089.1"/>
    <property type="molecule type" value="Genomic_DNA"/>
</dbReference>
<evidence type="ECO:0000256" key="1">
    <source>
        <dbReference type="ARBA" id="ARBA00023015"/>
    </source>
</evidence>
<reference evidence="6" key="1">
    <citation type="submission" date="2017-10" db="EMBL/GenBank/DDBJ databases">
        <authorList>
            <person name="Regsiter A."/>
            <person name="William W."/>
        </authorList>
    </citation>
    <scope>NUCLEOTIDE SEQUENCE [LARGE SCALE GENOMIC DNA]</scope>
</reference>
<protein>
    <recommendedName>
        <fullName evidence="4">HTH araC/xylS-type domain-containing protein</fullName>
    </recommendedName>
</protein>
<dbReference type="GO" id="GO:0003700">
    <property type="term" value="F:DNA-binding transcription factor activity"/>
    <property type="evidence" value="ECO:0007669"/>
    <property type="project" value="InterPro"/>
</dbReference>
<feature type="compositionally biased region" description="Pro residues" evidence="3">
    <location>
        <begin position="72"/>
        <end position="89"/>
    </location>
</feature>
<feature type="compositionally biased region" description="Basic and acidic residues" evidence="3">
    <location>
        <begin position="59"/>
        <end position="70"/>
    </location>
</feature>
<accession>A0A2N9AXP6</accession>
<dbReference type="GO" id="GO:0043565">
    <property type="term" value="F:sequence-specific DNA binding"/>
    <property type="evidence" value="ECO:0007669"/>
    <property type="project" value="InterPro"/>
</dbReference>
<dbReference type="PROSITE" id="PS01124">
    <property type="entry name" value="HTH_ARAC_FAMILY_2"/>
    <property type="match status" value="1"/>
</dbReference>
<dbReference type="InterPro" id="IPR018060">
    <property type="entry name" value="HTH_AraC"/>
</dbReference>
<proteinExistence type="predicted"/>
<evidence type="ECO:0000256" key="2">
    <source>
        <dbReference type="ARBA" id="ARBA00023163"/>
    </source>
</evidence>
<name>A0A2N9AXP6_METEX</name>
<gene>
    <name evidence="5" type="ORF">TK0001_5523</name>
</gene>
<evidence type="ECO:0000313" key="6">
    <source>
        <dbReference type="Proteomes" id="UP000233769"/>
    </source>
</evidence>
<dbReference type="InterPro" id="IPR009057">
    <property type="entry name" value="Homeodomain-like_sf"/>
</dbReference>
<dbReference type="AlphaFoldDB" id="A0A2N9AXP6"/>
<feature type="region of interest" description="Disordered" evidence="3">
    <location>
        <begin position="57"/>
        <end position="89"/>
    </location>
</feature>
<dbReference type="SUPFAM" id="SSF46689">
    <property type="entry name" value="Homeodomain-like"/>
    <property type="match status" value="1"/>
</dbReference>
<keyword evidence="2" id="KW-0804">Transcription</keyword>
<sequence>MMRSSRGSSDGRMPECSLCCSLNRRFRRERPPISRIALMLGFQEVGAFSYAFRRWTGRKPTEARARRDRILNPPPPQQWRPCPVPRCSA</sequence>
<dbReference type="Gene3D" id="1.10.10.60">
    <property type="entry name" value="Homeodomain-like"/>
    <property type="match status" value="1"/>
</dbReference>